<evidence type="ECO:0000256" key="2">
    <source>
        <dbReference type="SAM" id="SignalP"/>
    </source>
</evidence>
<protein>
    <submittedName>
        <fullName evidence="3">Uncharacterized protein</fullName>
    </submittedName>
</protein>
<dbReference type="EMBL" id="NFZX01000055">
    <property type="protein sequence ID" value="RFA32740.1"/>
    <property type="molecule type" value="Genomic_DNA"/>
</dbReference>
<evidence type="ECO:0000313" key="3">
    <source>
        <dbReference type="EMBL" id="RFA32740.1"/>
    </source>
</evidence>
<evidence type="ECO:0000313" key="4">
    <source>
        <dbReference type="Proteomes" id="UP000256488"/>
    </source>
</evidence>
<keyword evidence="1" id="KW-0472">Membrane</keyword>
<feature type="transmembrane region" description="Helical" evidence="1">
    <location>
        <begin position="118"/>
        <end position="139"/>
    </location>
</feature>
<feature type="signal peptide" evidence="2">
    <location>
        <begin position="1"/>
        <end position="32"/>
    </location>
</feature>
<accession>A0A3E0WIC9</accession>
<keyword evidence="1" id="KW-0812">Transmembrane</keyword>
<keyword evidence="1" id="KW-1133">Transmembrane helix</keyword>
<gene>
    <name evidence="3" type="ORF">CAI16_17235</name>
</gene>
<dbReference type="AlphaFoldDB" id="A0A3E0WIC9"/>
<dbReference type="RefSeq" id="WP_116279382.1">
    <property type="nucleotide sequence ID" value="NZ_NFZX01000055.1"/>
</dbReference>
<dbReference type="Proteomes" id="UP000256488">
    <property type="component" value="Unassembled WGS sequence"/>
</dbReference>
<organism evidence="3 4">
    <name type="scientific">Virgibacillus dokdonensis</name>
    <dbReference type="NCBI Taxonomy" id="302167"/>
    <lineage>
        <taxon>Bacteria</taxon>
        <taxon>Bacillati</taxon>
        <taxon>Bacillota</taxon>
        <taxon>Bacilli</taxon>
        <taxon>Bacillales</taxon>
        <taxon>Bacillaceae</taxon>
        <taxon>Virgibacillus</taxon>
    </lineage>
</organism>
<comment type="caution">
    <text evidence="3">The sequence shown here is derived from an EMBL/GenBank/DDBJ whole genome shotgun (WGS) entry which is preliminary data.</text>
</comment>
<name>A0A3E0WIC9_9BACI</name>
<proteinExistence type="predicted"/>
<evidence type="ECO:0000256" key="1">
    <source>
        <dbReference type="SAM" id="Phobius"/>
    </source>
</evidence>
<feature type="chain" id="PRO_5017715220" evidence="2">
    <location>
        <begin position="33"/>
        <end position="212"/>
    </location>
</feature>
<keyword evidence="2" id="KW-0732">Signal</keyword>
<sequence length="212" mass="23758">MRKVNFRYFLLLICTVLLISSISLSFGTSAQAAENVTAQPVLEEELLSQNSDFVNFLDGVEQLPSFIIEQGPEKTANWLSEKTGVEVTTDGQNLYLPSLANVNLEDNQSLVESRITTFSTWGCVTAIGLMIGSVGFPFSKILKLKSSIKLLGGVKKTVQSIHKNYKKLRENRWRKKDAWKEAVRQTSSDLPTEVRDAFLDFFNISNVINQCT</sequence>
<reference evidence="3 4" key="1">
    <citation type="submission" date="2017-05" db="EMBL/GenBank/DDBJ databases">
        <title>Virgibacillus sp. AK90 isolated from a saltern of Kakinada, India.</title>
        <authorList>
            <person name="Gupta V."/>
            <person name="Sidhu C."/>
            <person name="Korpole S."/>
            <person name="Pinnaka A.K."/>
        </authorList>
    </citation>
    <scope>NUCLEOTIDE SEQUENCE [LARGE SCALE GENOMIC DNA]</scope>
    <source>
        <strain evidence="3 4">AK90</strain>
    </source>
</reference>